<dbReference type="Proteomes" id="UP000286954">
    <property type="component" value="Chromosome"/>
</dbReference>
<protein>
    <submittedName>
        <fullName evidence="1">Uncharacterized protein</fullName>
    </submittedName>
</protein>
<dbReference type="KEGG" id="gak:X907_2010"/>
<dbReference type="OrthoDB" id="9908323at2"/>
<gene>
    <name evidence="1" type="ORF">X907_2010</name>
</gene>
<keyword evidence="2" id="KW-1185">Reference proteome</keyword>
<sequence>MSTSAARAAKQVKDAVKRETDAESLAAELEELKREFRELVEQVGRVGKVGAHEASTAAKTTVKHGKDAGEQLIEEVVDQWNSVEGRIVKETRDNPWQALGIAAAAGLVIGFLARR</sequence>
<dbReference type="EMBL" id="CP018911">
    <property type="protein sequence ID" value="AZU04533.1"/>
    <property type="molecule type" value="Genomic_DNA"/>
</dbReference>
<dbReference type="RefSeq" id="WP_127567542.1">
    <property type="nucleotide sequence ID" value="NZ_BMFB01000003.1"/>
</dbReference>
<reference evidence="1 2" key="1">
    <citation type="submission" date="2016-12" db="EMBL/GenBank/DDBJ databases">
        <title>The genome of dimorphic prosthecate Glycocaulis alkaliphilus 6b-8t, isolated from crude oil dictates its adaptability in petroleum environments.</title>
        <authorList>
            <person name="Wu X.-L."/>
            <person name="Geng S."/>
        </authorList>
    </citation>
    <scope>NUCLEOTIDE SEQUENCE [LARGE SCALE GENOMIC DNA]</scope>
    <source>
        <strain evidence="1 2">6B-8</strain>
    </source>
</reference>
<evidence type="ECO:0000313" key="1">
    <source>
        <dbReference type="EMBL" id="AZU04533.1"/>
    </source>
</evidence>
<organism evidence="1 2">
    <name type="scientific">Glycocaulis alkaliphilus</name>
    <dbReference type="NCBI Taxonomy" id="1434191"/>
    <lineage>
        <taxon>Bacteria</taxon>
        <taxon>Pseudomonadati</taxon>
        <taxon>Pseudomonadota</taxon>
        <taxon>Alphaproteobacteria</taxon>
        <taxon>Maricaulales</taxon>
        <taxon>Maricaulaceae</taxon>
        <taxon>Glycocaulis</taxon>
    </lineage>
</organism>
<dbReference type="Pfam" id="PF19029">
    <property type="entry name" value="DUF883_C"/>
    <property type="match status" value="1"/>
</dbReference>
<dbReference type="InterPro" id="IPR043605">
    <property type="entry name" value="DUF883_C"/>
</dbReference>
<evidence type="ECO:0000313" key="2">
    <source>
        <dbReference type="Proteomes" id="UP000286954"/>
    </source>
</evidence>
<dbReference type="AlphaFoldDB" id="A0A3T0EAR2"/>
<proteinExistence type="predicted"/>
<name>A0A3T0EAR2_9PROT</name>
<accession>A0A3T0EAR2</accession>